<protein>
    <submittedName>
        <fullName evidence="2">Uncharacterized protein</fullName>
    </submittedName>
</protein>
<keyword evidence="1" id="KW-0472">Membrane</keyword>
<dbReference type="EMBL" id="CP001683">
    <property type="protein sequence ID" value="ACU96964.1"/>
    <property type="molecule type" value="Genomic_DNA"/>
</dbReference>
<evidence type="ECO:0000313" key="2">
    <source>
        <dbReference type="EMBL" id="ACU96964.1"/>
    </source>
</evidence>
<gene>
    <name evidence="2" type="ordered locus">Svir_19450</name>
</gene>
<evidence type="ECO:0000256" key="1">
    <source>
        <dbReference type="SAM" id="Phobius"/>
    </source>
</evidence>
<feature type="transmembrane region" description="Helical" evidence="1">
    <location>
        <begin position="40"/>
        <end position="63"/>
    </location>
</feature>
<sequence>MLFRVITWPYGSALILVNLGVSAIIVLYTVATLWKSTEMIGAWTLFPAFCYTAIHGLQLTVWIKGFMATKAPDVGVVADPDTGSHRSRREHSRKPTFRTIPRLLIWASTA</sequence>
<name>C7MV12_SACVD</name>
<keyword evidence="1" id="KW-0812">Transmembrane</keyword>
<accession>C7MV12</accession>
<dbReference type="AlphaFoldDB" id="C7MV12"/>
<keyword evidence="3" id="KW-1185">Reference proteome</keyword>
<dbReference type="KEGG" id="svi:Svir_19450"/>
<evidence type="ECO:0000313" key="3">
    <source>
        <dbReference type="Proteomes" id="UP000000841"/>
    </source>
</evidence>
<feature type="transmembrane region" description="Helical" evidence="1">
    <location>
        <begin position="12"/>
        <end position="34"/>
    </location>
</feature>
<proteinExistence type="predicted"/>
<organism evidence="2 3">
    <name type="scientific">Saccharomonospora viridis (strain ATCC 15386 / DSM 43017 / JCM 3036 / CCUG 5913 / NBRC 12207 / NCIMB 9602 / P101)</name>
    <name type="common">Thermoactinomyces viridis</name>
    <dbReference type="NCBI Taxonomy" id="471857"/>
    <lineage>
        <taxon>Bacteria</taxon>
        <taxon>Bacillati</taxon>
        <taxon>Actinomycetota</taxon>
        <taxon>Actinomycetes</taxon>
        <taxon>Pseudonocardiales</taxon>
        <taxon>Pseudonocardiaceae</taxon>
        <taxon>Saccharomonospora</taxon>
    </lineage>
</organism>
<dbReference type="HOGENOM" id="CLU_2169249_0_0_11"/>
<reference evidence="2 3" key="1">
    <citation type="journal article" date="2009" name="Stand. Genomic Sci.">
        <title>Complete genome sequence of Saccharomonospora viridis type strain (P101).</title>
        <authorList>
            <person name="Pati A."/>
            <person name="Sikorski J."/>
            <person name="Nolan M."/>
            <person name="Lapidus A."/>
            <person name="Copeland A."/>
            <person name="Glavina Del Rio T."/>
            <person name="Lucas S."/>
            <person name="Chen F."/>
            <person name="Tice H."/>
            <person name="Pitluck S."/>
            <person name="Cheng J.F."/>
            <person name="Chertkov O."/>
            <person name="Brettin T."/>
            <person name="Han C."/>
            <person name="Detter J.C."/>
            <person name="Kuske C."/>
            <person name="Bruce D."/>
            <person name="Goodwin L."/>
            <person name="Chain P."/>
            <person name="D'haeseleer P."/>
            <person name="Chen A."/>
            <person name="Palaniappan K."/>
            <person name="Ivanova N."/>
            <person name="Mavromatis K."/>
            <person name="Mikhailova N."/>
            <person name="Rohde M."/>
            <person name="Tindall B.J."/>
            <person name="Goker M."/>
            <person name="Bristow J."/>
            <person name="Eisen J.A."/>
            <person name="Markowitz V."/>
            <person name="Hugenholtz P."/>
            <person name="Kyrpides N.C."/>
            <person name="Klenk H.P."/>
        </authorList>
    </citation>
    <scope>NUCLEOTIDE SEQUENCE [LARGE SCALE GENOMIC DNA]</scope>
    <source>
        <strain evidence="3">ATCC 15386 / DSM 43017 / JCM 3036 / NBRC 12207 / P101</strain>
    </source>
</reference>
<keyword evidence="1" id="KW-1133">Transmembrane helix</keyword>
<dbReference type="Proteomes" id="UP000000841">
    <property type="component" value="Chromosome"/>
</dbReference>